<name>A0ACB8RT31_9AGAM</name>
<sequence length="270" mass="30516">MAWYPRLEKLKLRYGEWLHTHRKPFRSRQATGHSRDIGQKTGKWDDKLDAPGPNDDYKHDGFVVSDADDSEEEDEDEVDYATEGDARPDNDGGEWQQARPGEEDTSGEESAQTTSDADSDSSTEGGHYTFLEPRKAILVKHGRELPYTPLLSTPQRTSRRPDRRREDDRDKDETDVEDTPTKASTSGTRVTEITHHPRDVPLEELFTPEGSSDGSSSGESRPRKRKEESDKESDEGQPQRTRRRTGTPASSSAHPEDARARRGRRDTGAR</sequence>
<proteinExistence type="predicted"/>
<keyword evidence="2" id="KW-1185">Reference proteome</keyword>
<accession>A0ACB8RT31</accession>
<organism evidence="1 2">
    <name type="scientific">Auriscalpium vulgare</name>
    <dbReference type="NCBI Taxonomy" id="40419"/>
    <lineage>
        <taxon>Eukaryota</taxon>
        <taxon>Fungi</taxon>
        <taxon>Dikarya</taxon>
        <taxon>Basidiomycota</taxon>
        <taxon>Agaricomycotina</taxon>
        <taxon>Agaricomycetes</taxon>
        <taxon>Russulales</taxon>
        <taxon>Auriscalpiaceae</taxon>
        <taxon>Auriscalpium</taxon>
    </lineage>
</organism>
<evidence type="ECO:0000313" key="2">
    <source>
        <dbReference type="Proteomes" id="UP000814033"/>
    </source>
</evidence>
<comment type="caution">
    <text evidence="1">The sequence shown here is derived from an EMBL/GenBank/DDBJ whole genome shotgun (WGS) entry which is preliminary data.</text>
</comment>
<protein>
    <submittedName>
        <fullName evidence="1">Uncharacterized protein</fullName>
    </submittedName>
</protein>
<dbReference type="EMBL" id="MU275912">
    <property type="protein sequence ID" value="KAI0047057.1"/>
    <property type="molecule type" value="Genomic_DNA"/>
</dbReference>
<reference evidence="1" key="1">
    <citation type="submission" date="2021-02" db="EMBL/GenBank/DDBJ databases">
        <authorList>
            <consortium name="DOE Joint Genome Institute"/>
            <person name="Ahrendt S."/>
            <person name="Looney B.P."/>
            <person name="Miyauchi S."/>
            <person name="Morin E."/>
            <person name="Drula E."/>
            <person name="Courty P.E."/>
            <person name="Chicoki N."/>
            <person name="Fauchery L."/>
            <person name="Kohler A."/>
            <person name="Kuo A."/>
            <person name="Labutti K."/>
            <person name="Pangilinan J."/>
            <person name="Lipzen A."/>
            <person name="Riley R."/>
            <person name="Andreopoulos W."/>
            <person name="He G."/>
            <person name="Johnson J."/>
            <person name="Barry K.W."/>
            <person name="Grigoriev I.V."/>
            <person name="Nagy L."/>
            <person name="Hibbett D."/>
            <person name="Henrissat B."/>
            <person name="Matheny P.B."/>
            <person name="Labbe J."/>
            <person name="Martin F."/>
        </authorList>
    </citation>
    <scope>NUCLEOTIDE SEQUENCE</scope>
    <source>
        <strain evidence="1">FP105234-sp</strain>
    </source>
</reference>
<dbReference type="Proteomes" id="UP000814033">
    <property type="component" value="Unassembled WGS sequence"/>
</dbReference>
<evidence type="ECO:0000313" key="1">
    <source>
        <dbReference type="EMBL" id="KAI0047057.1"/>
    </source>
</evidence>
<reference evidence="1" key="2">
    <citation type="journal article" date="2022" name="New Phytol.">
        <title>Evolutionary transition to the ectomycorrhizal habit in the genomes of a hyperdiverse lineage of mushroom-forming fungi.</title>
        <authorList>
            <person name="Looney B."/>
            <person name="Miyauchi S."/>
            <person name="Morin E."/>
            <person name="Drula E."/>
            <person name="Courty P.E."/>
            <person name="Kohler A."/>
            <person name="Kuo A."/>
            <person name="LaButti K."/>
            <person name="Pangilinan J."/>
            <person name="Lipzen A."/>
            <person name="Riley R."/>
            <person name="Andreopoulos W."/>
            <person name="He G."/>
            <person name="Johnson J."/>
            <person name="Nolan M."/>
            <person name="Tritt A."/>
            <person name="Barry K.W."/>
            <person name="Grigoriev I.V."/>
            <person name="Nagy L.G."/>
            <person name="Hibbett D."/>
            <person name="Henrissat B."/>
            <person name="Matheny P.B."/>
            <person name="Labbe J."/>
            <person name="Martin F.M."/>
        </authorList>
    </citation>
    <scope>NUCLEOTIDE SEQUENCE</scope>
    <source>
        <strain evidence="1">FP105234-sp</strain>
    </source>
</reference>
<gene>
    <name evidence="1" type="ORF">FA95DRAFT_1559485</name>
</gene>